<dbReference type="OrthoDB" id="9810250at2"/>
<evidence type="ECO:0000313" key="5">
    <source>
        <dbReference type="EMBL" id="RAI85864.1"/>
    </source>
</evidence>
<dbReference type="PROSITE" id="PS50977">
    <property type="entry name" value="HTH_TETR_2"/>
    <property type="match status" value="1"/>
</dbReference>
<dbReference type="InterPro" id="IPR001647">
    <property type="entry name" value="HTH_TetR"/>
</dbReference>
<comment type="caution">
    <text evidence="4">The sequence shown here is derived from an EMBL/GenBank/DDBJ whole genome shotgun (WGS) entry which is preliminary data.</text>
</comment>
<dbReference type="Proteomes" id="UP000247078">
    <property type="component" value="Unassembled WGS sequence"/>
</dbReference>
<dbReference type="EMBL" id="QGTZ01000007">
    <property type="protein sequence ID" value="PWW38700.1"/>
    <property type="molecule type" value="Genomic_DNA"/>
</dbReference>
<gene>
    <name evidence="5" type="ORF">DET54_12023</name>
    <name evidence="4" type="ORF">DET56_107101</name>
</gene>
<dbReference type="Proteomes" id="UP000248827">
    <property type="component" value="Unassembled WGS sequence"/>
</dbReference>
<accession>A0A855XUT3</accession>
<dbReference type="InterPro" id="IPR009057">
    <property type="entry name" value="Homeodomain-like_sf"/>
</dbReference>
<reference evidence="4 6" key="1">
    <citation type="submission" date="2018-05" db="EMBL/GenBank/DDBJ databases">
        <title>Freshwater and sediment microbial communities from various areas in North America, analyzing microbe dynamics in response to fracking.</title>
        <authorList>
            <person name="Lamendella R."/>
        </authorList>
    </citation>
    <scope>NUCLEOTIDE SEQUENCE [LARGE SCALE GENOMIC DNA]</scope>
    <source>
        <strain evidence="4 6">DB-3</strain>
        <strain evidence="5 7">NG-13</strain>
    </source>
</reference>
<dbReference type="AlphaFoldDB" id="A0A855XUT3"/>
<evidence type="ECO:0000256" key="1">
    <source>
        <dbReference type="ARBA" id="ARBA00023125"/>
    </source>
</evidence>
<name>A0A855XUT3_9BACL</name>
<feature type="DNA-binding region" description="H-T-H motif" evidence="2">
    <location>
        <begin position="34"/>
        <end position="53"/>
    </location>
</feature>
<dbReference type="InterPro" id="IPR050624">
    <property type="entry name" value="HTH-type_Tx_Regulator"/>
</dbReference>
<organism evidence="4 6">
    <name type="scientific">Paenibacillus pabuli</name>
    <dbReference type="NCBI Taxonomy" id="1472"/>
    <lineage>
        <taxon>Bacteria</taxon>
        <taxon>Bacillati</taxon>
        <taxon>Bacillota</taxon>
        <taxon>Bacilli</taxon>
        <taxon>Bacillales</taxon>
        <taxon>Paenibacillaceae</taxon>
        <taxon>Paenibacillus</taxon>
    </lineage>
</organism>
<dbReference type="Pfam" id="PF14278">
    <property type="entry name" value="TetR_C_8"/>
    <property type="match status" value="1"/>
</dbReference>
<keyword evidence="7" id="KW-1185">Reference proteome</keyword>
<dbReference type="InterPro" id="IPR039532">
    <property type="entry name" value="TetR_C_Firmicutes"/>
</dbReference>
<keyword evidence="1 2" id="KW-0238">DNA-binding</keyword>
<dbReference type="PANTHER" id="PTHR43479:SF7">
    <property type="entry name" value="TETR-FAMILY TRANSCRIPTIONAL REGULATOR"/>
    <property type="match status" value="1"/>
</dbReference>
<evidence type="ECO:0000256" key="2">
    <source>
        <dbReference type="PROSITE-ProRule" id="PRU00335"/>
    </source>
</evidence>
<evidence type="ECO:0000313" key="6">
    <source>
        <dbReference type="Proteomes" id="UP000247078"/>
    </source>
</evidence>
<evidence type="ECO:0000259" key="3">
    <source>
        <dbReference type="PROSITE" id="PS50977"/>
    </source>
</evidence>
<feature type="domain" description="HTH tetR-type" evidence="3">
    <location>
        <begin position="11"/>
        <end position="71"/>
    </location>
</feature>
<dbReference type="EMBL" id="QLLI01000020">
    <property type="protein sequence ID" value="RAI85864.1"/>
    <property type="molecule type" value="Genomic_DNA"/>
</dbReference>
<dbReference type="Gene3D" id="1.10.357.10">
    <property type="entry name" value="Tetracycline Repressor, domain 2"/>
    <property type="match status" value="1"/>
</dbReference>
<dbReference type="GO" id="GO:0003677">
    <property type="term" value="F:DNA binding"/>
    <property type="evidence" value="ECO:0007669"/>
    <property type="project" value="UniProtKB-UniRule"/>
</dbReference>
<evidence type="ECO:0000313" key="4">
    <source>
        <dbReference type="EMBL" id="PWW38700.1"/>
    </source>
</evidence>
<evidence type="ECO:0000313" key="7">
    <source>
        <dbReference type="Proteomes" id="UP000248827"/>
    </source>
</evidence>
<dbReference type="PANTHER" id="PTHR43479">
    <property type="entry name" value="ACREF/ENVCD OPERON REPRESSOR-RELATED"/>
    <property type="match status" value="1"/>
</dbReference>
<sequence>MVGIKNNRRTRYTIDLIKETFLGLLETKKLSHITVTEICKQAEINRGTFYLHYKDPYELFEVMQDEFNQEIMETLRQGESPCTTEESMINLLKIIQDKKTIYQILMSDRGENSFLSQILLEDYLQRHGEELNRKDLFTMDYSFTYMVYGSMGVINQWLESNSKESPQTIARVIASLGHQKSLS</sequence>
<proteinExistence type="predicted"/>
<dbReference type="RefSeq" id="WP_110000111.1">
    <property type="nucleotide sequence ID" value="NZ_QGTZ01000007.1"/>
</dbReference>
<protein>
    <submittedName>
        <fullName evidence="4">TetR family transcriptional regulator</fullName>
    </submittedName>
</protein>
<dbReference type="SUPFAM" id="SSF46689">
    <property type="entry name" value="Homeodomain-like"/>
    <property type="match status" value="1"/>
</dbReference>